<dbReference type="InterPro" id="IPR001214">
    <property type="entry name" value="SET_dom"/>
</dbReference>
<dbReference type="PANTHER" id="PTHR13271">
    <property type="entry name" value="UNCHARACTERIZED PUTATIVE METHYLTRANSFERASE"/>
    <property type="match status" value="1"/>
</dbReference>
<reference evidence="6" key="2">
    <citation type="submission" date="2023-06" db="EMBL/GenBank/DDBJ databases">
        <authorList>
            <consortium name="Lawrence Berkeley National Laboratory"/>
            <person name="Haridas S."/>
            <person name="Hensen N."/>
            <person name="Bonometti L."/>
            <person name="Westerberg I."/>
            <person name="Brannstrom I.O."/>
            <person name="Guillou S."/>
            <person name="Cros-Aarteil S."/>
            <person name="Calhoun S."/>
            <person name="Kuo A."/>
            <person name="Mondo S."/>
            <person name="Pangilinan J."/>
            <person name="Riley R."/>
            <person name="Labutti K."/>
            <person name="Andreopoulos B."/>
            <person name="Lipzen A."/>
            <person name="Chen C."/>
            <person name="Yanf M."/>
            <person name="Daum C."/>
            <person name="Ng V."/>
            <person name="Clum A."/>
            <person name="Steindorff A."/>
            <person name="Ohm R."/>
            <person name="Martin F."/>
            <person name="Silar P."/>
            <person name="Natvig D."/>
            <person name="Lalanne C."/>
            <person name="Gautier V."/>
            <person name="Ament-Velasquez S.L."/>
            <person name="Kruys A."/>
            <person name="Hutchinson M.I."/>
            <person name="Powell A.J."/>
            <person name="Barry K."/>
            <person name="Miller A.N."/>
            <person name="Grigoriev I.V."/>
            <person name="Debuchy R."/>
            <person name="Gladieux P."/>
            <person name="Thoren M.H."/>
            <person name="Johannesson H."/>
        </authorList>
    </citation>
    <scope>NUCLEOTIDE SEQUENCE</scope>
    <source>
        <strain evidence="6">SMH4131-1</strain>
    </source>
</reference>
<evidence type="ECO:0000259" key="5">
    <source>
        <dbReference type="PROSITE" id="PS50280"/>
    </source>
</evidence>
<evidence type="ECO:0000256" key="1">
    <source>
        <dbReference type="ARBA" id="ARBA00022603"/>
    </source>
</evidence>
<dbReference type="Gene3D" id="3.90.1420.10">
    <property type="entry name" value="Rubisco LSMT, substrate-binding domain"/>
    <property type="match status" value="1"/>
</dbReference>
<dbReference type="AlphaFoldDB" id="A0AAE0MDW6"/>
<protein>
    <recommendedName>
        <fullName evidence="5">SET domain-containing protein</fullName>
    </recommendedName>
</protein>
<dbReference type="InterPro" id="IPR050600">
    <property type="entry name" value="SETD3_SETD6_MTase"/>
</dbReference>
<keyword evidence="2" id="KW-0808">Transferase</keyword>
<keyword evidence="3" id="KW-0949">S-adenosyl-L-methionine</keyword>
<dbReference type="GO" id="GO:0016279">
    <property type="term" value="F:protein-lysine N-methyltransferase activity"/>
    <property type="evidence" value="ECO:0007669"/>
    <property type="project" value="TreeGrafter"/>
</dbReference>
<feature type="region of interest" description="Disordered" evidence="4">
    <location>
        <begin position="83"/>
        <end position="107"/>
    </location>
</feature>
<evidence type="ECO:0000256" key="2">
    <source>
        <dbReference type="ARBA" id="ARBA00022679"/>
    </source>
</evidence>
<dbReference type="Pfam" id="PF00856">
    <property type="entry name" value="SET"/>
    <property type="match status" value="1"/>
</dbReference>
<feature type="domain" description="SET" evidence="5">
    <location>
        <begin position="33"/>
        <end position="290"/>
    </location>
</feature>
<dbReference type="Proteomes" id="UP001286456">
    <property type="component" value="Unassembled WGS sequence"/>
</dbReference>
<dbReference type="EMBL" id="JAUEPO010000003">
    <property type="protein sequence ID" value="KAK3328640.1"/>
    <property type="molecule type" value="Genomic_DNA"/>
</dbReference>
<dbReference type="InterPro" id="IPR015353">
    <property type="entry name" value="Rubisco_LSMT_subst-bd"/>
</dbReference>
<dbReference type="GO" id="GO:0005634">
    <property type="term" value="C:nucleus"/>
    <property type="evidence" value="ECO:0007669"/>
    <property type="project" value="TreeGrafter"/>
</dbReference>
<dbReference type="InterPro" id="IPR036464">
    <property type="entry name" value="Rubisco_LSMT_subst-bd_sf"/>
</dbReference>
<dbReference type="InterPro" id="IPR046341">
    <property type="entry name" value="SET_dom_sf"/>
</dbReference>
<dbReference type="PROSITE" id="PS50280">
    <property type="entry name" value="SET"/>
    <property type="match status" value="1"/>
</dbReference>
<reference evidence="6" key="1">
    <citation type="journal article" date="2023" name="Mol. Phylogenet. Evol.">
        <title>Genome-scale phylogeny and comparative genomics of the fungal order Sordariales.</title>
        <authorList>
            <person name="Hensen N."/>
            <person name="Bonometti L."/>
            <person name="Westerberg I."/>
            <person name="Brannstrom I.O."/>
            <person name="Guillou S."/>
            <person name="Cros-Aarteil S."/>
            <person name="Calhoun S."/>
            <person name="Haridas S."/>
            <person name="Kuo A."/>
            <person name="Mondo S."/>
            <person name="Pangilinan J."/>
            <person name="Riley R."/>
            <person name="LaButti K."/>
            <person name="Andreopoulos B."/>
            <person name="Lipzen A."/>
            <person name="Chen C."/>
            <person name="Yan M."/>
            <person name="Daum C."/>
            <person name="Ng V."/>
            <person name="Clum A."/>
            <person name="Steindorff A."/>
            <person name="Ohm R.A."/>
            <person name="Martin F."/>
            <person name="Silar P."/>
            <person name="Natvig D.O."/>
            <person name="Lalanne C."/>
            <person name="Gautier V."/>
            <person name="Ament-Velasquez S.L."/>
            <person name="Kruys A."/>
            <person name="Hutchinson M.I."/>
            <person name="Powell A.J."/>
            <person name="Barry K."/>
            <person name="Miller A.N."/>
            <person name="Grigoriev I.V."/>
            <person name="Debuchy R."/>
            <person name="Gladieux P."/>
            <person name="Hiltunen Thoren M."/>
            <person name="Johannesson H."/>
        </authorList>
    </citation>
    <scope>NUCLEOTIDE SEQUENCE</scope>
    <source>
        <strain evidence="6">SMH4131-1</strain>
    </source>
</reference>
<proteinExistence type="predicted"/>
<organism evidence="6 7">
    <name type="scientific">Cercophora scortea</name>
    <dbReference type="NCBI Taxonomy" id="314031"/>
    <lineage>
        <taxon>Eukaryota</taxon>
        <taxon>Fungi</taxon>
        <taxon>Dikarya</taxon>
        <taxon>Ascomycota</taxon>
        <taxon>Pezizomycotina</taxon>
        <taxon>Sordariomycetes</taxon>
        <taxon>Sordariomycetidae</taxon>
        <taxon>Sordariales</taxon>
        <taxon>Lasiosphaeriaceae</taxon>
        <taxon>Cercophora</taxon>
    </lineage>
</organism>
<dbReference type="GO" id="GO:0032259">
    <property type="term" value="P:methylation"/>
    <property type="evidence" value="ECO:0007669"/>
    <property type="project" value="UniProtKB-KW"/>
</dbReference>
<dbReference type="Pfam" id="PF09273">
    <property type="entry name" value="Rubis-subs-bind"/>
    <property type="match status" value="1"/>
</dbReference>
<name>A0AAE0MDW6_9PEZI</name>
<dbReference type="PANTHER" id="PTHR13271:SF34">
    <property type="entry name" value="N-LYSINE METHYLTRANSFERASE SETD6"/>
    <property type="match status" value="1"/>
</dbReference>
<evidence type="ECO:0000256" key="4">
    <source>
        <dbReference type="SAM" id="MobiDB-lite"/>
    </source>
</evidence>
<keyword evidence="7" id="KW-1185">Reference proteome</keyword>
<dbReference type="SUPFAM" id="SSF82199">
    <property type="entry name" value="SET domain"/>
    <property type="match status" value="1"/>
</dbReference>
<gene>
    <name evidence="6" type="ORF">B0T19DRAFT_450038</name>
</gene>
<sequence length="489" mass="54499">MDVDGGTAYSEFVQQTETFLRWFQALPGATFHPDIRIEDLSHRNAGRGIIATKDIPAETVLFTIPRSSILCAATSSLPKHLPSLFTPTATNPQSSDSEDESPSSPSQDSWTSLILILLHEHLLGPSSPWSAYLSILPSHFSTPMFWTPSELLHLQSSAIISKIGQSSADTMLRTKILPIIRSHPSLFPSSATLPDSDLLALAHRMGSAIMSYAFDLEPAPDSDEEPEPDDENGGWVEDRDHLTPMGMVPMADMLNADAVFNAHINHSEEHLTATALRTIPAGEEVLNYYGPLSNAELLRRYGYVTPNHARYDVVELPWPLIERRLRERFNVGMKETQWAAVNDALDEVEDSFVLEWASEEPDSTGQQPDTPPVFGGLPEELDEQVRAFLKAVRKVNTLAGEALEDKHTRKEIYLDSVLRALRDREAEYATPLEEDEQLVASGAVEGRQAMAVWVRKGEKQILRAAQKWVEGVLEELRRSDGPSAKRRRH</sequence>
<keyword evidence="1" id="KW-0489">Methyltransferase</keyword>
<evidence type="ECO:0000313" key="7">
    <source>
        <dbReference type="Proteomes" id="UP001286456"/>
    </source>
</evidence>
<evidence type="ECO:0000313" key="6">
    <source>
        <dbReference type="EMBL" id="KAK3328640.1"/>
    </source>
</evidence>
<accession>A0AAE0MDW6</accession>
<comment type="caution">
    <text evidence="6">The sequence shown here is derived from an EMBL/GenBank/DDBJ whole genome shotgun (WGS) entry which is preliminary data.</text>
</comment>
<dbReference type="Gene3D" id="3.90.1410.10">
    <property type="entry name" value="set domain protein methyltransferase, domain 1"/>
    <property type="match status" value="1"/>
</dbReference>
<dbReference type="SUPFAM" id="SSF81822">
    <property type="entry name" value="RuBisCo LSMT C-terminal, substrate-binding domain"/>
    <property type="match status" value="1"/>
</dbReference>
<evidence type="ECO:0000256" key="3">
    <source>
        <dbReference type="ARBA" id="ARBA00022691"/>
    </source>
</evidence>
<dbReference type="FunFam" id="3.90.1410.10:FF:000007">
    <property type="entry name" value="Ribosomal lysine N-methyltransferase 4"/>
    <property type="match status" value="1"/>
</dbReference>